<keyword evidence="3" id="KW-0332">GMP biosynthesis</keyword>
<dbReference type="OrthoDB" id="1724632at2759"/>
<evidence type="ECO:0000313" key="8">
    <source>
        <dbReference type="Proteomes" id="UP001141552"/>
    </source>
</evidence>
<dbReference type="Pfam" id="PF00117">
    <property type="entry name" value="GATase"/>
    <property type="match status" value="1"/>
</dbReference>
<evidence type="ECO:0000256" key="4">
    <source>
        <dbReference type="ARBA" id="ARBA00022755"/>
    </source>
</evidence>
<keyword evidence="1" id="KW-0436">Ligase</keyword>
<feature type="domain" description="Glutamine amidotransferase" evidence="6">
    <location>
        <begin position="12"/>
        <end position="114"/>
    </location>
</feature>
<dbReference type="PANTHER" id="PTHR11922:SF2">
    <property type="entry name" value="GMP SYNTHASE [GLUTAMINE-HYDROLYZING]"/>
    <property type="match status" value="1"/>
</dbReference>
<evidence type="ECO:0000313" key="7">
    <source>
        <dbReference type="EMBL" id="KAJ4835623.1"/>
    </source>
</evidence>
<reference evidence="7" key="2">
    <citation type="journal article" date="2023" name="Plants (Basel)">
        <title>Annotation of the Turnera subulata (Passifloraceae) Draft Genome Reveals the S-Locus Evolved after the Divergence of Turneroideae from Passifloroideae in a Stepwise Manner.</title>
        <authorList>
            <person name="Henning P.M."/>
            <person name="Roalson E.H."/>
            <person name="Mir W."/>
            <person name="McCubbin A.G."/>
            <person name="Shore J.S."/>
        </authorList>
    </citation>
    <scope>NUCLEOTIDE SEQUENCE</scope>
    <source>
        <strain evidence="7">F60SS</strain>
    </source>
</reference>
<keyword evidence="8" id="KW-1185">Reference proteome</keyword>
<proteinExistence type="predicted"/>
<dbReference type="PROSITE" id="PS51273">
    <property type="entry name" value="GATASE_TYPE_1"/>
    <property type="match status" value="1"/>
</dbReference>
<evidence type="ECO:0000256" key="1">
    <source>
        <dbReference type="ARBA" id="ARBA00022598"/>
    </source>
</evidence>
<dbReference type="GO" id="GO:0005524">
    <property type="term" value="F:ATP binding"/>
    <property type="evidence" value="ECO:0007669"/>
    <property type="project" value="UniProtKB-KW"/>
</dbReference>
<reference evidence="7" key="1">
    <citation type="submission" date="2022-02" db="EMBL/GenBank/DDBJ databases">
        <authorList>
            <person name="Henning P.M."/>
            <person name="McCubbin A.G."/>
            <person name="Shore J.S."/>
        </authorList>
    </citation>
    <scope>NUCLEOTIDE SEQUENCE</scope>
    <source>
        <strain evidence="7">F60SS</strain>
        <tissue evidence="7">Leaves</tissue>
    </source>
</reference>
<evidence type="ECO:0000259" key="6">
    <source>
        <dbReference type="Pfam" id="PF00117"/>
    </source>
</evidence>
<dbReference type="Gene3D" id="3.40.50.880">
    <property type="match status" value="1"/>
</dbReference>
<accession>A0A9Q0FQ05</accession>
<keyword evidence="2" id="KW-0547">Nucleotide-binding</keyword>
<dbReference type="EMBL" id="JAKUCV010004355">
    <property type="protein sequence ID" value="KAJ4835623.1"/>
    <property type="molecule type" value="Genomic_DNA"/>
</dbReference>
<keyword evidence="5" id="KW-0067">ATP-binding</keyword>
<protein>
    <recommendedName>
        <fullName evidence="6">Glutamine amidotransferase domain-containing protein</fullName>
    </recommendedName>
</protein>
<gene>
    <name evidence="7" type="ORF">Tsubulata_044780</name>
</gene>
<evidence type="ECO:0000256" key="2">
    <source>
        <dbReference type="ARBA" id="ARBA00022741"/>
    </source>
</evidence>
<keyword evidence="4" id="KW-0658">Purine biosynthesis</keyword>
<dbReference type="GO" id="GO:0005829">
    <property type="term" value="C:cytosol"/>
    <property type="evidence" value="ECO:0007669"/>
    <property type="project" value="TreeGrafter"/>
</dbReference>
<dbReference type="SUPFAM" id="SSF52317">
    <property type="entry name" value="Class I glutamine amidotransferase-like"/>
    <property type="match status" value="1"/>
</dbReference>
<dbReference type="AlphaFoldDB" id="A0A9Q0FQ05"/>
<evidence type="ECO:0000256" key="5">
    <source>
        <dbReference type="ARBA" id="ARBA00022840"/>
    </source>
</evidence>
<dbReference type="GO" id="GO:0003921">
    <property type="term" value="F:GMP synthase activity"/>
    <property type="evidence" value="ECO:0007669"/>
    <property type="project" value="TreeGrafter"/>
</dbReference>
<dbReference type="InterPro" id="IPR029062">
    <property type="entry name" value="Class_I_gatase-like"/>
</dbReference>
<dbReference type="PANTHER" id="PTHR11922">
    <property type="entry name" value="GMP SYNTHASE-RELATED"/>
    <property type="match status" value="1"/>
</dbReference>
<name>A0A9Q0FQ05_9ROSI</name>
<organism evidence="7 8">
    <name type="scientific">Turnera subulata</name>
    <dbReference type="NCBI Taxonomy" id="218843"/>
    <lineage>
        <taxon>Eukaryota</taxon>
        <taxon>Viridiplantae</taxon>
        <taxon>Streptophyta</taxon>
        <taxon>Embryophyta</taxon>
        <taxon>Tracheophyta</taxon>
        <taxon>Spermatophyta</taxon>
        <taxon>Magnoliopsida</taxon>
        <taxon>eudicotyledons</taxon>
        <taxon>Gunneridae</taxon>
        <taxon>Pentapetalae</taxon>
        <taxon>rosids</taxon>
        <taxon>fabids</taxon>
        <taxon>Malpighiales</taxon>
        <taxon>Passifloraceae</taxon>
        <taxon>Turnera</taxon>
    </lineage>
</organism>
<sequence length="207" mass="22649">MDPKAVKSDLVLILDYGSQYTHLITRRIRSLNVFSLCINGTSSLDTITSHNPKVVILSGGPHSVHSPNSPTFPSGFAEWAQVTGCFVLGICYGLQLIVQRLGGVVAVGEKQEYGRGWRLWWRRIPRFLGIRVLGIEGAPSGGVQAVQRKKEAIEALPEKLRVAALVPDLTPFPKARFMATLTPPIEGYIDEINGAMKGTGKENVNRD</sequence>
<dbReference type="Proteomes" id="UP001141552">
    <property type="component" value="Unassembled WGS sequence"/>
</dbReference>
<dbReference type="InterPro" id="IPR017926">
    <property type="entry name" value="GATASE"/>
</dbReference>
<evidence type="ECO:0000256" key="3">
    <source>
        <dbReference type="ARBA" id="ARBA00022749"/>
    </source>
</evidence>
<comment type="caution">
    <text evidence="7">The sequence shown here is derived from an EMBL/GenBank/DDBJ whole genome shotgun (WGS) entry which is preliminary data.</text>
</comment>